<gene>
    <name evidence="2" type="ORF">D9757_006290</name>
</gene>
<feature type="region of interest" description="Disordered" evidence="1">
    <location>
        <begin position="355"/>
        <end position="387"/>
    </location>
</feature>
<dbReference type="Pfam" id="PF02466">
    <property type="entry name" value="Tim17"/>
    <property type="match status" value="1"/>
</dbReference>
<dbReference type="PANTHER" id="PTHR15460">
    <property type="entry name" value="PEROXISOMAL MEMBRANE PROTEIN 4"/>
    <property type="match status" value="1"/>
</dbReference>
<dbReference type="PANTHER" id="PTHR15460:SF3">
    <property type="entry name" value="PEROXISOMAL MEMBRANE PROTEIN 4"/>
    <property type="match status" value="1"/>
</dbReference>
<evidence type="ECO:0000313" key="3">
    <source>
        <dbReference type="Proteomes" id="UP000518752"/>
    </source>
</evidence>
<evidence type="ECO:0000313" key="2">
    <source>
        <dbReference type="EMBL" id="KAF5382891.1"/>
    </source>
</evidence>
<evidence type="ECO:0000256" key="1">
    <source>
        <dbReference type="SAM" id="MobiDB-lite"/>
    </source>
</evidence>
<accession>A0A8H5HG31</accession>
<name>A0A8H5HG31_9AGAR</name>
<feature type="region of interest" description="Disordered" evidence="1">
    <location>
        <begin position="37"/>
        <end position="119"/>
    </location>
</feature>
<feature type="compositionally biased region" description="Basic and acidic residues" evidence="1">
    <location>
        <begin position="69"/>
        <end position="83"/>
    </location>
</feature>
<feature type="compositionally biased region" description="Acidic residues" evidence="1">
    <location>
        <begin position="84"/>
        <end position="100"/>
    </location>
</feature>
<protein>
    <submittedName>
        <fullName evidence="2">Uncharacterized protein</fullName>
    </submittedName>
</protein>
<dbReference type="EMBL" id="JAACJN010000049">
    <property type="protein sequence ID" value="KAF5382891.1"/>
    <property type="molecule type" value="Genomic_DNA"/>
</dbReference>
<organism evidence="2 3">
    <name type="scientific">Collybiopsis confluens</name>
    <dbReference type="NCBI Taxonomy" id="2823264"/>
    <lineage>
        <taxon>Eukaryota</taxon>
        <taxon>Fungi</taxon>
        <taxon>Dikarya</taxon>
        <taxon>Basidiomycota</taxon>
        <taxon>Agaricomycotina</taxon>
        <taxon>Agaricomycetes</taxon>
        <taxon>Agaricomycetidae</taxon>
        <taxon>Agaricales</taxon>
        <taxon>Marasmiineae</taxon>
        <taxon>Omphalotaceae</taxon>
        <taxon>Collybiopsis</taxon>
    </lineage>
</organism>
<dbReference type="InterPro" id="IPR019531">
    <property type="entry name" value="Pmp4"/>
</dbReference>
<feature type="compositionally biased region" description="Polar residues" evidence="1">
    <location>
        <begin position="101"/>
        <end position="113"/>
    </location>
</feature>
<feature type="compositionally biased region" description="Acidic residues" evidence="1">
    <location>
        <begin position="360"/>
        <end position="369"/>
    </location>
</feature>
<dbReference type="AlphaFoldDB" id="A0A8H5HG31"/>
<keyword evidence="3" id="KW-1185">Reference proteome</keyword>
<sequence>MGRSESNHTLSSYTWSNWEPAAGLARVDLAAYHTKKTAELQPKVRRRNEGEKQMVKLRLAIPSSTSSRRHAEETESAQFRDETSESSDESEDGSDTDNSEYDTTATKKSSLQVPDSDEEIDNGLVHNSLAAGLSDAGSLPPLSLFVPGDYHLGQTSRLKTKAFVGRGATVMRPVNGNIFTKRLNPVVADEQSQEGEEFSQPRLSFAGTSSKRRATFIPDLAKRPKPPIQHVNVRLLPNAKANADDEDEGTYQDLHRRGDPTHSYSILKNAEPFQLSRPDPINNMLEARQTIVANAEYEPHIRSTDVFMVDATRYYSSSPREVEEMVLPTNFPPRSPTLSSHLDDSSDPALGVFVGHTEDLDSDDDEDMQDQVPVVESQTREEPSEAQDIPWALQSLQFDKKDRVFAWLLKNISASTLHFSEGQSEKEKAEISQLRFGLQQIIKYKDINAKLEEEKLPRSEIAFVHAGSLEILIRRTSQIRREINPVFMVYGMDSTGRKWKPEEIFPFGGIVTLTVDAIASNLEGVVQKMRRISDRPLWEAFTLPPVVGLAMKKRFGKDLESVKNDLVFEAFIELIEEGTISLVEDPAAHWNERKADFGFCSHEEIIAECAQAASGRKISLEAHIEESNEDVVHSMQEMFTRHEIITRYRRFAVLTGEEEKMSSSLGVAKLRCTLNLPPMDAVDNFILDPAFHDYLAILKGARNGFVYGVKVRFPHALVMSILVILQVYPGSELELITPFVMSRLKVIYRATKQHAFNLAKFVSLYKALLLLQKRVNGGKERSADTFIAGLLGGYLVFGERTAVNEQIVLYVMARVVASFLPRTGSYSASPQSPRASATVKPIPPHPKYFAVLAAVAWGAVMWLFKERGETIQPGMFNSMTYLYRDSESWKNLKTLLWHNA</sequence>
<comment type="caution">
    <text evidence="2">The sequence shown here is derived from an EMBL/GenBank/DDBJ whole genome shotgun (WGS) entry which is preliminary data.</text>
</comment>
<proteinExistence type="predicted"/>
<dbReference type="Proteomes" id="UP000518752">
    <property type="component" value="Unassembled WGS sequence"/>
</dbReference>
<dbReference type="OrthoDB" id="39659at2759"/>
<reference evidence="2 3" key="1">
    <citation type="journal article" date="2020" name="ISME J.">
        <title>Uncovering the hidden diversity of litter-decomposition mechanisms in mushroom-forming fungi.</title>
        <authorList>
            <person name="Floudas D."/>
            <person name="Bentzer J."/>
            <person name="Ahren D."/>
            <person name="Johansson T."/>
            <person name="Persson P."/>
            <person name="Tunlid A."/>
        </authorList>
    </citation>
    <scope>NUCLEOTIDE SEQUENCE [LARGE SCALE GENOMIC DNA]</scope>
    <source>
        <strain evidence="2 3">CBS 406.79</strain>
    </source>
</reference>
<dbReference type="GO" id="GO:0005778">
    <property type="term" value="C:peroxisomal membrane"/>
    <property type="evidence" value="ECO:0007669"/>
    <property type="project" value="TreeGrafter"/>
</dbReference>
<feature type="region of interest" description="Disordered" evidence="1">
    <location>
        <begin position="243"/>
        <end position="263"/>
    </location>
</feature>